<organism evidence="2 3">
    <name type="scientific">Blepharisma stoltei</name>
    <dbReference type="NCBI Taxonomy" id="1481888"/>
    <lineage>
        <taxon>Eukaryota</taxon>
        <taxon>Sar</taxon>
        <taxon>Alveolata</taxon>
        <taxon>Ciliophora</taxon>
        <taxon>Postciliodesmatophora</taxon>
        <taxon>Heterotrichea</taxon>
        <taxon>Heterotrichida</taxon>
        <taxon>Blepharismidae</taxon>
        <taxon>Blepharisma</taxon>
    </lineage>
</organism>
<dbReference type="AlphaFoldDB" id="A0AAU9JET1"/>
<keyword evidence="1" id="KW-0732">Signal</keyword>
<sequence>MRLSTTILLITLASGGPNWPECGVIYCEFCYAGCEICNGGSFNECTQCISNYYWLSGICMSRTPIVINDDAFTIDFSKIKLDKDPSALFVIGSDGGNVYPNFDANDPVPSISRGYYFLKDSYMSSEAYNFNSWFTVIFWVKPISSGRIFTKKTPSSFYQSLYISASGLINYQILVTSGESKLLQMQKSIDFYKWHYIAIANSLESAGGKAQLYVDGNLISEAAYSNAFYDDPATTYLGNLPSDKSFTGFIWKIILYGNANHHFDDFRTSDCDSGCFSCSSNLKCPDNCGFKQFMNNGECVDCSNDCYYGCRSAGTCNLCLIKECATCNSFYECSSCVEGADLINSVCTCSGGKVFTGVKCEYCDILCISCLSAKHFSCSACQEGYYLAGQICLRNIPFGWDNSKSSPYIVIEESFETETFKGSYGVFNTGTDKNTFAPFNAPEASDPIPMIKRGLYFDNGAYLRSNSEVYLPYEFSMNLWINPKGGDFLEKLNRVIAQSLILSHTIAHHSSANQL</sequence>
<evidence type="ECO:0000256" key="1">
    <source>
        <dbReference type="SAM" id="SignalP"/>
    </source>
</evidence>
<proteinExistence type="predicted"/>
<accession>A0AAU9JET1</accession>
<gene>
    <name evidence="2" type="ORF">BSTOLATCC_MIC36038</name>
</gene>
<dbReference type="SUPFAM" id="SSF49899">
    <property type="entry name" value="Concanavalin A-like lectins/glucanases"/>
    <property type="match status" value="1"/>
</dbReference>
<protein>
    <submittedName>
        <fullName evidence="2">Uncharacterized protein</fullName>
    </submittedName>
</protein>
<evidence type="ECO:0000313" key="2">
    <source>
        <dbReference type="EMBL" id="CAG9324243.1"/>
    </source>
</evidence>
<dbReference type="Proteomes" id="UP001162131">
    <property type="component" value="Unassembled WGS sequence"/>
</dbReference>
<reference evidence="2" key="1">
    <citation type="submission" date="2021-09" db="EMBL/GenBank/DDBJ databases">
        <authorList>
            <consortium name="AG Swart"/>
            <person name="Singh M."/>
            <person name="Singh A."/>
            <person name="Seah K."/>
            <person name="Emmerich C."/>
        </authorList>
    </citation>
    <scope>NUCLEOTIDE SEQUENCE</scope>
    <source>
        <strain evidence="2">ATCC30299</strain>
    </source>
</reference>
<keyword evidence="3" id="KW-1185">Reference proteome</keyword>
<dbReference type="Gene3D" id="2.60.120.200">
    <property type="match status" value="1"/>
</dbReference>
<dbReference type="InterPro" id="IPR013320">
    <property type="entry name" value="ConA-like_dom_sf"/>
</dbReference>
<evidence type="ECO:0000313" key="3">
    <source>
        <dbReference type="Proteomes" id="UP001162131"/>
    </source>
</evidence>
<feature type="signal peptide" evidence="1">
    <location>
        <begin position="1"/>
        <end position="15"/>
    </location>
</feature>
<dbReference type="SUPFAM" id="SSF57184">
    <property type="entry name" value="Growth factor receptor domain"/>
    <property type="match status" value="1"/>
</dbReference>
<dbReference type="EMBL" id="CAJZBQ010000036">
    <property type="protein sequence ID" value="CAG9324243.1"/>
    <property type="molecule type" value="Genomic_DNA"/>
</dbReference>
<dbReference type="SMART" id="SM00261">
    <property type="entry name" value="FU"/>
    <property type="match status" value="3"/>
</dbReference>
<dbReference type="Pfam" id="PF13385">
    <property type="entry name" value="Laminin_G_3"/>
    <property type="match status" value="1"/>
</dbReference>
<comment type="caution">
    <text evidence="2">The sequence shown here is derived from an EMBL/GenBank/DDBJ whole genome shotgun (WGS) entry which is preliminary data.</text>
</comment>
<dbReference type="InterPro" id="IPR009030">
    <property type="entry name" value="Growth_fac_rcpt_cys_sf"/>
</dbReference>
<name>A0AAU9JET1_9CILI</name>
<dbReference type="InterPro" id="IPR006212">
    <property type="entry name" value="Furin_repeat"/>
</dbReference>
<feature type="chain" id="PRO_5043953238" evidence="1">
    <location>
        <begin position="16"/>
        <end position="515"/>
    </location>
</feature>